<dbReference type="SUPFAM" id="SSF55729">
    <property type="entry name" value="Acyl-CoA N-acyltransferases (Nat)"/>
    <property type="match status" value="1"/>
</dbReference>
<dbReference type="CDD" id="cd04301">
    <property type="entry name" value="NAT_SF"/>
    <property type="match status" value="1"/>
</dbReference>
<dbReference type="AlphaFoldDB" id="M4V9F1"/>
<dbReference type="Proteomes" id="UP000012040">
    <property type="component" value="Chromosome"/>
</dbReference>
<dbReference type="InterPro" id="IPR000182">
    <property type="entry name" value="GNAT_dom"/>
</dbReference>
<dbReference type="STRING" id="1184267.A11Q_436"/>
<gene>
    <name evidence="2" type="ORF">A11Q_436</name>
</gene>
<dbReference type="OrthoDB" id="9803233at2"/>
<dbReference type="RefSeq" id="WP_015469146.1">
    <property type="nucleotide sequence ID" value="NC_020813.1"/>
</dbReference>
<accession>M4V9F1</accession>
<dbReference type="Gene3D" id="3.40.630.30">
    <property type="match status" value="1"/>
</dbReference>
<dbReference type="PROSITE" id="PS51186">
    <property type="entry name" value="GNAT"/>
    <property type="match status" value="1"/>
</dbReference>
<dbReference type="GO" id="GO:0016747">
    <property type="term" value="F:acyltransferase activity, transferring groups other than amino-acyl groups"/>
    <property type="evidence" value="ECO:0007669"/>
    <property type="project" value="InterPro"/>
</dbReference>
<feature type="domain" description="N-acetyltransferase" evidence="1">
    <location>
        <begin position="76"/>
        <end position="219"/>
    </location>
</feature>
<dbReference type="eggNOG" id="COG4728">
    <property type="taxonomic scope" value="Bacteria"/>
</dbReference>
<protein>
    <recommendedName>
        <fullName evidence="1">N-acetyltransferase domain-containing protein</fullName>
    </recommendedName>
</protein>
<dbReference type="PATRIC" id="fig|1184267.3.peg.441"/>
<name>M4V9F1_9BACT</name>
<dbReference type="InterPro" id="IPR016181">
    <property type="entry name" value="Acyl_CoA_acyltransferase"/>
</dbReference>
<evidence type="ECO:0000313" key="2">
    <source>
        <dbReference type="EMBL" id="AGH94656.1"/>
    </source>
</evidence>
<dbReference type="EMBL" id="CP003537">
    <property type="protein sequence ID" value="AGH94656.1"/>
    <property type="molecule type" value="Genomic_DNA"/>
</dbReference>
<dbReference type="InterPro" id="IPR037135">
    <property type="entry name" value="DUF1653-like_dom_sf"/>
</dbReference>
<reference evidence="2 3" key="1">
    <citation type="journal article" date="2013" name="ISME J.">
        <title>By their genes ye shall know them: genomic signatures of predatory bacteria.</title>
        <authorList>
            <person name="Pasternak Z."/>
            <person name="Pietrokovski S."/>
            <person name="Rotem O."/>
            <person name="Gophna U."/>
            <person name="Lurie-Weinberger M.N."/>
            <person name="Jurkevitch E."/>
        </authorList>
    </citation>
    <scope>NUCLEOTIDE SEQUENCE [LARGE SCALE GENOMIC DNA]</scope>
    <source>
        <strain evidence="2 3">JSS</strain>
    </source>
</reference>
<organism evidence="2 3">
    <name type="scientific">Pseudobdellovibrio exovorus JSS</name>
    <dbReference type="NCBI Taxonomy" id="1184267"/>
    <lineage>
        <taxon>Bacteria</taxon>
        <taxon>Pseudomonadati</taxon>
        <taxon>Bdellovibrionota</taxon>
        <taxon>Bdellovibrionia</taxon>
        <taxon>Bdellovibrionales</taxon>
        <taxon>Pseudobdellovibrionaceae</taxon>
        <taxon>Pseudobdellovibrio</taxon>
    </lineage>
</organism>
<proteinExistence type="predicted"/>
<dbReference type="InterPro" id="IPR023387">
    <property type="entry name" value="DUF1653-like_dom"/>
</dbReference>
<dbReference type="HOGENOM" id="CLU_1253907_0_0_7"/>
<dbReference type="KEGG" id="bex:A11Q_436"/>
<evidence type="ECO:0000259" key="1">
    <source>
        <dbReference type="PROSITE" id="PS51186"/>
    </source>
</evidence>
<evidence type="ECO:0000313" key="3">
    <source>
        <dbReference type="Proteomes" id="UP000012040"/>
    </source>
</evidence>
<keyword evidence="3" id="KW-1185">Reference proteome</keyword>
<dbReference type="eggNOG" id="COG0454">
    <property type="taxonomic scope" value="Bacteria"/>
</dbReference>
<sequence length="220" mass="25729">MTSLLTRFFRHYKNKPYKYLGVARHSETLEELALYESLYDNQLGRIWVRPKDMFFESIELDGKSRPRFEQVRFDLVEKTQIDDGDWDGLAEVYQEGFQNELSRSKVSGRLTEAKNPSVLFLYDQGKLVAFKVGYAKDTTTYYSWIGAVRKDYRGLGLATELMKAQHDWCKKQGYTKIQTKSRNQFAEMLRLNIKFGFEITDVVHEANGKSKIIMEKTLTT</sequence>
<dbReference type="Pfam" id="PF00583">
    <property type="entry name" value="Acetyltransf_1"/>
    <property type="match status" value="1"/>
</dbReference>
<dbReference type="Gene3D" id="2.30.30.320">
    <property type="entry name" value="DUF1653-like domain"/>
    <property type="match status" value="1"/>
</dbReference>
<dbReference type="Pfam" id="PF07866">
    <property type="entry name" value="DUF1653"/>
    <property type="match status" value="1"/>
</dbReference>